<evidence type="ECO:0000256" key="6">
    <source>
        <dbReference type="SAM" id="Coils"/>
    </source>
</evidence>
<dbReference type="AlphaFoldDB" id="A0A8S1KUW9"/>
<proteinExistence type="predicted"/>
<organism evidence="8 9">
    <name type="scientific">Paramecium primaurelia</name>
    <dbReference type="NCBI Taxonomy" id="5886"/>
    <lineage>
        <taxon>Eukaryota</taxon>
        <taxon>Sar</taxon>
        <taxon>Alveolata</taxon>
        <taxon>Ciliophora</taxon>
        <taxon>Intramacronucleata</taxon>
        <taxon>Oligohymenophorea</taxon>
        <taxon>Peniculida</taxon>
        <taxon>Parameciidae</taxon>
        <taxon>Paramecium</taxon>
    </lineage>
</organism>
<sequence length="360" mass="43035">MEEKIEQQKQLIIKAKVTIDKLRADLAERNQQLQDEKQKNENLEQIVNKYLGDEKKIMCERVLAKVKVEEIVWICIKNNGIEWVRESEFNKQLNSQLHEDIKLLDYSKSKDDILVVAQQYDQRMKILQQECYQSEKKKQEILTLYNDLQNEFDKYKQDIILNINELINQSEQIRETTLTLVDQSIDCEAKIKLLLLQLLKSCSPQLHSLKQHLITLNQTIYELIQQQQEQNNLIEQQAKEHKQRLLEIEEERKMEREQKIQHFENGRQQIQLLENTIDQITKELREKNIKIDLLCQENQKNANIQYIKNIIIRFFTEEYSVKQKTIPVIATVLQFTEAEHAIVQQAWDRDSKSFLSRIFT</sequence>
<feature type="coiled-coil region" evidence="6">
    <location>
        <begin position="117"/>
        <end position="158"/>
    </location>
</feature>
<gene>
    <name evidence="8" type="ORF">PPRIM_AZ9-3.1.T0270091</name>
</gene>
<evidence type="ECO:0000313" key="9">
    <source>
        <dbReference type="Proteomes" id="UP000688137"/>
    </source>
</evidence>
<dbReference type="InterPro" id="IPR051952">
    <property type="entry name" value="Golgi-autophagy_related"/>
</dbReference>
<dbReference type="InterPro" id="IPR000237">
    <property type="entry name" value="GRIP_dom"/>
</dbReference>
<feature type="domain" description="GRIP" evidence="7">
    <location>
        <begin position="297"/>
        <end position="346"/>
    </location>
</feature>
<dbReference type="OMA" id="EHAIVQQ"/>
<evidence type="ECO:0000256" key="1">
    <source>
        <dbReference type="ARBA" id="ARBA00004184"/>
    </source>
</evidence>
<evidence type="ECO:0000256" key="4">
    <source>
        <dbReference type="ARBA" id="ARBA00023054"/>
    </source>
</evidence>
<dbReference type="Pfam" id="PF01465">
    <property type="entry name" value="GRIP"/>
    <property type="match status" value="1"/>
</dbReference>
<dbReference type="Proteomes" id="UP000688137">
    <property type="component" value="Unassembled WGS sequence"/>
</dbReference>
<feature type="coiled-coil region" evidence="6">
    <location>
        <begin position="224"/>
        <end position="297"/>
    </location>
</feature>
<dbReference type="SMART" id="SM00755">
    <property type="entry name" value="Grip"/>
    <property type="match status" value="1"/>
</dbReference>
<name>A0A8S1KUW9_PARPR</name>
<evidence type="ECO:0000256" key="2">
    <source>
        <dbReference type="ARBA" id="ARBA00004496"/>
    </source>
</evidence>
<dbReference type="EMBL" id="CAJJDM010000026">
    <property type="protein sequence ID" value="CAD8058191.1"/>
    <property type="molecule type" value="Genomic_DNA"/>
</dbReference>
<evidence type="ECO:0000256" key="3">
    <source>
        <dbReference type="ARBA" id="ARBA00022490"/>
    </source>
</evidence>
<keyword evidence="4 6" id="KW-0175">Coiled coil</keyword>
<comment type="subcellular location">
    <subcellularLocation>
        <location evidence="2">Cytoplasm</location>
    </subcellularLocation>
    <subcellularLocation>
        <location evidence="1">Endomembrane system</location>
        <topology evidence="1">Peripheral membrane protein</topology>
    </subcellularLocation>
</comment>
<evidence type="ECO:0000313" key="8">
    <source>
        <dbReference type="EMBL" id="CAD8058191.1"/>
    </source>
</evidence>
<reference evidence="8" key="1">
    <citation type="submission" date="2021-01" db="EMBL/GenBank/DDBJ databases">
        <authorList>
            <consortium name="Genoscope - CEA"/>
            <person name="William W."/>
        </authorList>
    </citation>
    <scope>NUCLEOTIDE SEQUENCE</scope>
</reference>
<dbReference type="PROSITE" id="PS50913">
    <property type="entry name" value="GRIP"/>
    <property type="match status" value="1"/>
</dbReference>
<keyword evidence="9" id="KW-1185">Reference proteome</keyword>
<accession>A0A8S1KUW9</accession>
<feature type="coiled-coil region" evidence="6">
    <location>
        <begin position="5"/>
        <end position="53"/>
    </location>
</feature>
<dbReference type="GO" id="GO:0005794">
    <property type="term" value="C:Golgi apparatus"/>
    <property type="evidence" value="ECO:0007669"/>
    <property type="project" value="TreeGrafter"/>
</dbReference>
<dbReference type="PANTHER" id="PTHR23157:SF25">
    <property type="entry name" value="GRIP AND COILED-COIL DOMAIN-CONTAINING PROTEIN 1"/>
    <property type="match status" value="1"/>
</dbReference>
<comment type="caution">
    <text evidence="8">The sequence shown here is derived from an EMBL/GenBank/DDBJ whole genome shotgun (WGS) entry which is preliminary data.</text>
</comment>
<keyword evidence="3" id="KW-0963">Cytoplasm</keyword>
<protein>
    <recommendedName>
        <fullName evidence="7">GRIP domain-containing protein</fullName>
    </recommendedName>
</protein>
<dbReference type="PANTHER" id="PTHR23157">
    <property type="entry name" value="GRIP AND COILED-COIL DOMAIN-CONTAINING PROTEIN 1"/>
    <property type="match status" value="1"/>
</dbReference>
<evidence type="ECO:0000256" key="5">
    <source>
        <dbReference type="ARBA" id="ARBA00023136"/>
    </source>
</evidence>
<keyword evidence="5" id="KW-0472">Membrane</keyword>
<evidence type="ECO:0000259" key="7">
    <source>
        <dbReference type="PROSITE" id="PS50913"/>
    </source>
</evidence>